<feature type="compositionally biased region" description="Basic and acidic residues" evidence="8">
    <location>
        <begin position="1"/>
        <end position="10"/>
    </location>
</feature>
<evidence type="ECO:0000313" key="12">
    <source>
        <dbReference type="Proteomes" id="UP000619838"/>
    </source>
</evidence>
<organism evidence="11 12">
    <name type="scientific">Prosthecochloris ethylica</name>
    <dbReference type="NCBI Taxonomy" id="2743976"/>
    <lineage>
        <taxon>Bacteria</taxon>
        <taxon>Pseudomonadati</taxon>
        <taxon>Chlorobiota</taxon>
        <taxon>Chlorobiia</taxon>
        <taxon>Chlorobiales</taxon>
        <taxon>Chlorobiaceae</taxon>
        <taxon>Prosthecochloris</taxon>
    </lineage>
</organism>
<evidence type="ECO:0000256" key="6">
    <source>
        <dbReference type="ARBA" id="ARBA00023136"/>
    </source>
</evidence>
<comment type="caution">
    <text evidence="11">The sequence shown here is derived from an EMBL/GenBank/DDBJ whole genome shotgun (WGS) entry which is preliminary data.</text>
</comment>
<sequence>MPRFVLDDTSRPVGPDEDPAGPVPEPRAPFMQRWGVVLAVLALLGALLAGLGWYASIWKQQVWVREVVVSGVSLLDAGELKAYAGDLADRPLQDVDTEELRRRYVSHPYIRSASVTRELNGIVRVHVEERQPLCRLVTDGGVRMIDTEGVVLPVRREVAVPGRLIEVTGLPVKPAGIGRPATVSGELFEVFNDVLDALRQTAYAGLLVRRITLIDGNKTYFTVAGSQTRFVVGNDGNYKEKLKKFEIFWQKVVSRKGFDSYSSVDLRFHDRVFARENE</sequence>
<keyword evidence="5 9" id="KW-1133">Transmembrane helix</keyword>
<dbReference type="PANTHER" id="PTHR35851:SF1">
    <property type="entry name" value="CELL DIVISION PROTEIN FTSQ"/>
    <property type="match status" value="1"/>
</dbReference>
<evidence type="ECO:0000259" key="10">
    <source>
        <dbReference type="PROSITE" id="PS51779"/>
    </source>
</evidence>
<dbReference type="InterPro" id="IPR026579">
    <property type="entry name" value="FtsQ"/>
</dbReference>
<dbReference type="Gene3D" id="3.10.20.310">
    <property type="entry name" value="membrane protein fhac"/>
    <property type="match status" value="1"/>
</dbReference>
<keyword evidence="7" id="KW-0131">Cell cycle</keyword>
<evidence type="ECO:0000256" key="2">
    <source>
        <dbReference type="ARBA" id="ARBA00022475"/>
    </source>
</evidence>
<feature type="domain" description="POTRA" evidence="10">
    <location>
        <begin position="62"/>
        <end position="130"/>
    </location>
</feature>
<dbReference type="RefSeq" id="WP_175186965.1">
    <property type="nucleotide sequence ID" value="NZ_JABVZQ010000003.1"/>
</dbReference>
<keyword evidence="6 9" id="KW-0472">Membrane</keyword>
<feature type="region of interest" description="Disordered" evidence="8">
    <location>
        <begin position="1"/>
        <end position="25"/>
    </location>
</feature>
<dbReference type="Proteomes" id="UP000619838">
    <property type="component" value="Unassembled WGS sequence"/>
</dbReference>
<evidence type="ECO:0000313" key="11">
    <source>
        <dbReference type="EMBL" id="MBF0636496.1"/>
    </source>
</evidence>
<keyword evidence="4 9" id="KW-0812">Transmembrane</keyword>
<dbReference type="PROSITE" id="PS51779">
    <property type="entry name" value="POTRA"/>
    <property type="match status" value="1"/>
</dbReference>
<evidence type="ECO:0000256" key="4">
    <source>
        <dbReference type="ARBA" id="ARBA00022692"/>
    </source>
</evidence>
<dbReference type="InterPro" id="IPR013685">
    <property type="entry name" value="POTRA_FtsQ_type"/>
</dbReference>
<evidence type="ECO:0000256" key="8">
    <source>
        <dbReference type="SAM" id="MobiDB-lite"/>
    </source>
</evidence>
<evidence type="ECO:0000256" key="9">
    <source>
        <dbReference type="SAM" id="Phobius"/>
    </source>
</evidence>
<comment type="subcellular location">
    <subcellularLocation>
        <location evidence="1">Membrane</location>
    </subcellularLocation>
</comment>
<feature type="transmembrane region" description="Helical" evidence="9">
    <location>
        <begin position="34"/>
        <end position="55"/>
    </location>
</feature>
<evidence type="ECO:0000256" key="3">
    <source>
        <dbReference type="ARBA" id="ARBA00022618"/>
    </source>
</evidence>
<evidence type="ECO:0000256" key="7">
    <source>
        <dbReference type="ARBA" id="ARBA00023306"/>
    </source>
</evidence>
<protein>
    <submittedName>
        <fullName evidence="11">FtsQ-type POTRA domain-containing protein</fullName>
    </submittedName>
</protein>
<dbReference type="Pfam" id="PF08478">
    <property type="entry name" value="POTRA_1"/>
    <property type="match status" value="1"/>
</dbReference>
<evidence type="ECO:0000256" key="5">
    <source>
        <dbReference type="ARBA" id="ARBA00022989"/>
    </source>
</evidence>
<keyword evidence="3" id="KW-0132">Cell division</keyword>
<keyword evidence="12" id="KW-1185">Reference proteome</keyword>
<keyword evidence="2" id="KW-1003">Cell membrane</keyword>
<reference evidence="11 12" key="1">
    <citation type="journal article" date="2020" name="Microorganisms">
        <title>Simultaneous Genome Sequencing of Prosthecochloris ethylica and Desulfuromonas acetoxidans within a Syntrophic Mixture Reveals Unique Pili and Protein Interactions.</title>
        <authorList>
            <person name="Kyndt J.A."/>
            <person name="Van Beeumen J.J."/>
            <person name="Meyer T.E."/>
        </authorList>
    </citation>
    <scope>NUCLEOTIDE SEQUENCE [LARGE SCALE GENOMIC DNA]</scope>
    <source>
        <strain evidence="11 12">N3</strain>
    </source>
</reference>
<gene>
    <name evidence="11" type="ORF">INT08_04790</name>
</gene>
<name>A0ABR9XR49_9CHLB</name>
<dbReference type="PANTHER" id="PTHR35851">
    <property type="entry name" value="CELL DIVISION PROTEIN FTSQ"/>
    <property type="match status" value="1"/>
</dbReference>
<proteinExistence type="predicted"/>
<dbReference type="InterPro" id="IPR034746">
    <property type="entry name" value="POTRA"/>
</dbReference>
<dbReference type="EMBL" id="JADGII010000006">
    <property type="protein sequence ID" value="MBF0636496.1"/>
    <property type="molecule type" value="Genomic_DNA"/>
</dbReference>
<accession>A0ABR9XR49</accession>
<evidence type="ECO:0000256" key="1">
    <source>
        <dbReference type="ARBA" id="ARBA00004370"/>
    </source>
</evidence>